<reference evidence="1 2" key="1">
    <citation type="submission" date="2019-09" db="EMBL/GenBank/DDBJ databases">
        <authorList>
            <person name="Depoorter E."/>
        </authorList>
    </citation>
    <scope>NUCLEOTIDE SEQUENCE [LARGE SCALE GENOMIC DNA]</scope>
    <source>
        <strain evidence="1">LMG 24065</strain>
    </source>
</reference>
<dbReference type="AlphaFoldDB" id="A0A6P2H9D6"/>
<dbReference type="Proteomes" id="UP000494125">
    <property type="component" value="Unassembled WGS sequence"/>
</dbReference>
<evidence type="ECO:0008006" key="3">
    <source>
        <dbReference type="Google" id="ProtNLM"/>
    </source>
</evidence>
<gene>
    <name evidence="1" type="ORF">BDI24065_00478</name>
</gene>
<evidence type="ECO:0000313" key="2">
    <source>
        <dbReference type="Proteomes" id="UP000494125"/>
    </source>
</evidence>
<name>A0A6P2H9D6_9BURK</name>
<proteinExistence type="predicted"/>
<evidence type="ECO:0000313" key="1">
    <source>
        <dbReference type="EMBL" id="VWB13873.1"/>
    </source>
</evidence>
<sequence>MSDFVYQTHTNDKTESKYDVLGHVMPAKAFFFVTVDEVGPEGFLVRRTYSSVNDPRLPRELTPLQRFQIVYPEMSGLTAPNPQGLAQAAEHVLELDKRIKVETPFVSASSNFPGGAERFHGSENPSKLVYIDIAKAKRSGAVMVTPAEIGRSIDEYVKGMPPKARREAEYLKKKALGVDSEFLVKPKPIIPAEGIFTQKGLKIALGVEKWARVVQVFGIFLTAYDLSRATNESIKFKSVRPITKATLRQIAGWEGSIAGRWAGAAIGARMGATTGALCGIELGPGAIITGAIGGIIGGALAYMGESYLLDQTMGE</sequence>
<dbReference type="RefSeq" id="WP_151051902.1">
    <property type="nucleotide sequence ID" value="NZ_CABVPN010000002.1"/>
</dbReference>
<dbReference type="EMBL" id="CABVPN010000002">
    <property type="protein sequence ID" value="VWB13873.1"/>
    <property type="molecule type" value="Genomic_DNA"/>
</dbReference>
<dbReference type="GeneID" id="93025552"/>
<keyword evidence="2" id="KW-1185">Reference proteome</keyword>
<accession>A0A6P2H9D6</accession>
<organism evidence="1 2">
    <name type="scientific">Burkholderia diffusa</name>
    <dbReference type="NCBI Taxonomy" id="488732"/>
    <lineage>
        <taxon>Bacteria</taxon>
        <taxon>Pseudomonadati</taxon>
        <taxon>Pseudomonadota</taxon>
        <taxon>Betaproteobacteria</taxon>
        <taxon>Burkholderiales</taxon>
        <taxon>Burkholderiaceae</taxon>
        <taxon>Burkholderia</taxon>
        <taxon>Burkholderia cepacia complex</taxon>
    </lineage>
</organism>
<protein>
    <recommendedName>
        <fullName evidence="3">Glycine zipper family protein</fullName>
    </recommendedName>
</protein>